<dbReference type="Proteomes" id="UP000028680">
    <property type="component" value="Chromosome"/>
</dbReference>
<feature type="transmembrane region" description="Helical" evidence="9">
    <location>
        <begin position="69"/>
        <end position="87"/>
    </location>
</feature>
<feature type="transmembrane region" description="Helical" evidence="9">
    <location>
        <begin position="235"/>
        <end position="260"/>
    </location>
</feature>
<dbReference type="AlphaFoldDB" id="A0AAN0RI87"/>
<evidence type="ECO:0000313" key="11">
    <source>
        <dbReference type="Proteomes" id="UP000028680"/>
    </source>
</evidence>
<proteinExistence type="inferred from homology"/>
<dbReference type="CDD" id="cd06582">
    <property type="entry name" value="TM_PBP1_LivH_like"/>
    <property type="match status" value="1"/>
</dbReference>
<evidence type="ECO:0000256" key="8">
    <source>
        <dbReference type="ARBA" id="ARBA00037998"/>
    </source>
</evidence>
<evidence type="ECO:0000256" key="6">
    <source>
        <dbReference type="ARBA" id="ARBA00022989"/>
    </source>
</evidence>
<dbReference type="PANTHER" id="PTHR11795">
    <property type="entry name" value="BRANCHED-CHAIN AMINO ACID TRANSPORT SYSTEM PERMEASE PROTEIN LIVH"/>
    <property type="match status" value="1"/>
</dbReference>
<sequence>MAQGFSKKEESMEQILANGVYLGSQYAMIALGLTLIFALMNVLNFAHGQMYVIGGFVTYTFYGHWGVPFVLALVMSCVTLAILGALIERYLFAPVIKGSSREESTMLLAAGIAFFLDAVILLVFGEKQRGVPKIVDGVFNWDFRLIMPYDRILICVLAILSIIAFIALMQYTKTGRALRALAQDRTAAQLMGVNVDRYSMIGFALGAMLAGLVGGLLVTITGVNLGMGGATSIKAFMMVMIGGAGVISGAIWGGIILGFMEAIGLALLYQYGDITYLVIFVSLMIFLAVRPQGLMGKPWG</sequence>
<name>A0AAN0RI87_9RHOB</name>
<accession>A0AAN0RI87</accession>
<keyword evidence="4 9" id="KW-0812">Transmembrane</keyword>
<dbReference type="InterPro" id="IPR001851">
    <property type="entry name" value="ABC_transp_permease"/>
</dbReference>
<evidence type="ECO:0000256" key="1">
    <source>
        <dbReference type="ARBA" id="ARBA00004651"/>
    </source>
</evidence>
<dbReference type="KEGG" id="ptp:RCA23_c11180"/>
<keyword evidence="11" id="KW-1185">Reference proteome</keyword>
<feature type="transmembrane region" description="Helical" evidence="9">
    <location>
        <begin position="20"/>
        <end position="39"/>
    </location>
</feature>
<evidence type="ECO:0000313" key="10">
    <source>
        <dbReference type="EMBL" id="AII86668.1"/>
    </source>
</evidence>
<protein>
    <submittedName>
        <fullName evidence="10">Branched-chain amino acid ABC transporter, permease protein</fullName>
    </submittedName>
</protein>
<reference evidence="10 11" key="1">
    <citation type="journal article" date="2014" name="ISME J.">
        <title>Adaptation of an abundant Roseobacter RCA organism to pelagic systems revealed by genomic and transcriptomic analyses.</title>
        <authorList>
            <person name="Voget S."/>
            <person name="Wemheuer B."/>
            <person name="Brinkhoff T."/>
            <person name="Vollmers J."/>
            <person name="Dietrich S."/>
            <person name="Giebel H.A."/>
            <person name="Beardsley C."/>
            <person name="Sardemann C."/>
            <person name="Bakenhus I."/>
            <person name="Billerbeck S."/>
            <person name="Daniel R."/>
            <person name="Simon M."/>
        </authorList>
    </citation>
    <scope>NUCLEOTIDE SEQUENCE [LARGE SCALE GENOMIC DNA]</scope>
    <source>
        <strain evidence="10 11">RCA23</strain>
    </source>
</reference>
<feature type="transmembrane region" description="Helical" evidence="9">
    <location>
        <begin position="107"/>
        <end position="124"/>
    </location>
</feature>
<dbReference type="Pfam" id="PF02653">
    <property type="entry name" value="BPD_transp_2"/>
    <property type="match status" value="1"/>
</dbReference>
<feature type="transmembrane region" description="Helical" evidence="9">
    <location>
        <begin position="152"/>
        <end position="171"/>
    </location>
</feature>
<dbReference type="EMBL" id="CP003984">
    <property type="protein sequence ID" value="AII86668.1"/>
    <property type="molecule type" value="Genomic_DNA"/>
</dbReference>
<feature type="transmembrane region" description="Helical" evidence="9">
    <location>
        <begin position="266"/>
        <end position="289"/>
    </location>
</feature>
<keyword evidence="7 9" id="KW-0472">Membrane</keyword>
<keyword evidence="3" id="KW-1003">Cell membrane</keyword>
<evidence type="ECO:0000256" key="5">
    <source>
        <dbReference type="ARBA" id="ARBA00022970"/>
    </source>
</evidence>
<dbReference type="GO" id="GO:0022857">
    <property type="term" value="F:transmembrane transporter activity"/>
    <property type="evidence" value="ECO:0007669"/>
    <property type="project" value="InterPro"/>
</dbReference>
<evidence type="ECO:0000256" key="7">
    <source>
        <dbReference type="ARBA" id="ARBA00023136"/>
    </source>
</evidence>
<gene>
    <name evidence="10" type="ORF">RCA23_c11180</name>
</gene>
<evidence type="ECO:0000256" key="4">
    <source>
        <dbReference type="ARBA" id="ARBA00022692"/>
    </source>
</evidence>
<keyword evidence="5" id="KW-0029">Amino-acid transport</keyword>
<comment type="similarity">
    <text evidence="8">Belongs to the binding-protein-dependent transport system permease family. LivHM subfamily.</text>
</comment>
<keyword evidence="6 9" id="KW-1133">Transmembrane helix</keyword>
<evidence type="ECO:0000256" key="9">
    <source>
        <dbReference type="SAM" id="Phobius"/>
    </source>
</evidence>
<organism evidence="10 11">
    <name type="scientific">Planktomarina temperata RCA23</name>
    <dbReference type="NCBI Taxonomy" id="666509"/>
    <lineage>
        <taxon>Bacteria</taxon>
        <taxon>Pseudomonadati</taxon>
        <taxon>Pseudomonadota</taxon>
        <taxon>Alphaproteobacteria</taxon>
        <taxon>Rhodobacterales</taxon>
        <taxon>Paracoccaceae</taxon>
        <taxon>Planktomarina</taxon>
    </lineage>
</organism>
<dbReference type="GO" id="GO:0006865">
    <property type="term" value="P:amino acid transport"/>
    <property type="evidence" value="ECO:0007669"/>
    <property type="project" value="UniProtKB-KW"/>
</dbReference>
<dbReference type="InterPro" id="IPR052157">
    <property type="entry name" value="BCAA_transport_permease"/>
</dbReference>
<feature type="transmembrane region" description="Helical" evidence="9">
    <location>
        <begin position="200"/>
        <end position="223"/>
    </location>
</feature>
<evidence type="ECO:0000256" key="2">
    <source>
        <dbReference type="ARBA" id="ARBA00022448"/>
    </source>
</evidence>
<keyword evidence="2" id="KW-0813">Transport</keyword>
<evidence type="ECO:0000256" key="3">
    <source>
        <dbReference type="ARBA" id="ARBA00022475"/>
    </source>
</evidence>
<dbReference type="PANTHER" id="PTHR11795:SF452">
    <property type="entry name" value="ABC TRANSPORTER PERMEASE PROTEIN"/>
    <property type="match status" value="1"/>
</dbReference>
<dbReference type="GO" id="GO:0005886">
    <property type="term" value="C:plasma membrane"/>
    <property type="evidence" value="ECO:0007669"/>
    <property type="project" value="UniProtKB-SubCell"/>
</dbReference>
<comment type="subcellular location">
    <subcellularLocation>
        <location evidence="1">Cell membrane</location>
        <topology evidence="1">Multi-pass membrane protein</topology>
    </subcellularLocation>
</comment>